<proteinExistence type="predicted"/>
<feature type="compositionally biased region" description="Low complexity" evidence="1">
    <location>
        <begin position="54"/>
        <end position="81"/>
    </location>
</feature>
<dbReference type="AlphaFoldDB" id="A0A7W7ZQ44"/>
<dbReference type="EMBL" id="JACHIO010000009">
    <property type="protein sequence ID" value="MBB5064101.1"/>
    <property type="molecule type" value="Genomic_DNA"/>
</dbReference>
<protein>
    <submittedName>
        <fullName evidence="2">Type IV secretory pathway TrbL component</fullName>
    </submittedName>
</protein>
<dbReference type="RefSeq" id="WP_184255728.1">
    <property type="nucleotide sequence ID" value="NZ_JACHIO010000009.1"/>
</dbReference>
<feature type="compositionally biased region" description="Basic and acidic residues" evidence="1">
    <location>
        <begin position="87"/>
        <end position="113"/>
    </location>
</feature>
<accession>A0A7W7ZQ44</accession>
<evidence type="ECO:0000313" key="3">
    <source>
        <dbReference type="Proteomes" id="UP000584867"/>
    </source>
</evidence>
<organism evidence="2 3">
    <name type="scientific">Granulicella mallensis</name>
    <dbReference type="NCBI Taxonomy" id="940614"/>
    <lineage>
        <taxon>Bacteria</taxon>
        <taxon>Pseudomonadati</taxon>
        <taxon>Acidobacteriota</taxon>
        <taxon>Terriglobia</taxon>
        <taxon>Terriglobales</taxon>
        <taxon>Acidobacteriaceae</taxon>
        <taxon>Granulicella</taxon>
    </lineage>
</organism>
<sequence>MDFNRIVSELDAEIARLQHIRSALTAGAGTSTATSSVASTALAKKSGRGRPKGSKNAPKPGAAKVAQVAAPKPVAAKAAKSAGKRKLSPEGRKRIAEAMKRRWAERRKETAKK</sequence>
<dbReference type="Proteomes" id="UP000584867">
    <property type="component" value="Unassembled WGS sequence"/>
</dbReference>
<reference evidence="2 3" key="1">
    <citation type="submission" date="2020-08" db="EMBL/GenBank/DDBJ databases">
        <title>Genomic Encyclopedia of Type Strains, Phase IV (KMG-V): Genome sequencing to study the core and pangenomes of soil and plant-associated prokaryotes.</title>
        <authorList>
            <person name="Whitman W."/>
        </authorList>
    </citation>
    <scope>NUCLEOTIDE SEQUENCE [LARGE SCALE GENOMIC DNA]</scope>
    <source>
        <strain evidence="2 3">X5P3</strain>
    </source>
</reference>
<name>A0A7W7ZQ44_9BACT</name>
<comment type="caution">
    <text evidence="2">The sequence shown here is derived from an EMBL/GenBank/DDBJ whole genome shotgun (WGS) entry which is preliminary data.</text>
</comment>
<feature type="compositionally biased region" description="Low complexity" evidence="1">
    <location>
        <begin position="25"/>
        <end position="44"/>
    </location>
</feature>
<evidence type="ECO:0000256" key="1">
    <source>
        <dbReference type="SAM" id="MobiDB-lite"/>
    </source>
</evidence>
<feature type="region of interest" description="Disordered" evidence="1">
    <location>
        <begin position="25"/>
        <end position="113"/>
    </location>
</feature>
<gene>
    <name evidence="2" type="ORF">HDF15_002452</name>
</gene>
<evidence type="ECO:0000313" key="2">
    <source>
        <dbReference type="EMBL" id="MBB5064101.1"/>
    </source>
</evidence>